<dbReference type="EMBL" id="MEWU01000003">
    <property type="protein sequence ID" value="OGC84028.1"/>
    <property type="molecule type" value="Genomic_DNA"/>
</dbReference>
<sequence>MIIEERVRRRARRKKIQNIVLGSLYVVGVLGMVAIAPNSSQLLKHAGRLVGHRPNLNRRIGQAITRLCQKGLIKRVGTTNGTSLRLTEKGRYLAQSLEIENTIRVQKQRRWDGKWRIVIFDIWESRRGVRDRLRILLQRNGFVKIQNSVWVYPYDCEELLVFLRTDLRLGKGILYIVAEEVEHDKTLRKHFRLHSLT</sequence>
<comment type="caution">
    <text evidence="3">The sequence shown here is derived from an EMBL/GenBank/DDBJ whole genome shotgun (WGS) entry which is preliminary data.</text>
</comment>
<keyword evidence="1" id="KW-1133">Transmembrane helix</keyword>
<keyword evidence="1" id="KW-0812">Transmembrane</keyword>
<feature type="transmembrane region" description="Helical" evidence="1">
    <location>
        <begin position="16"/>
        <end position="36"/>
    </location>
</feature>
<reference evidence="3 4" key="1">
    <citation type="journal article" date="2016" name="Nat. Commun.">
        <title>Thousands of microbial genomes shed light on interconnected biogeochemical processes in an aquifer system.</title>
        <authorList>
            <person name="Anantharaman K."/>
            <person name="Brown C.T."/>
            <person name="Hug L.A."/>
            <person name="Sharon I."/>
            <person name="Castelle C.J."/>
            <person name="Probst A.J."/>
            <person name="Thomas B.C."/>
            <person name="Singh A."/>
            <person name="Wilkins M.J."/>
            <person name="Karaoz U."/>
            <person name="Brodie E.L."/>
            <person name="Williams K.H."/>
            <person name="Hubbard S.S."/>
            <person name="Banfield J.F."/>
        </authorList>
    </citation>
    <scope>NUCLEOTIDE SEQUENCE [LARGE SCALE GENOMIC DNA]</scope>
</reference>
<dbReference type="Proteomes" id="UP000177564">
    <property type="component" value="Unassembled WGS sequence"/>
</dbReference>
<proteinExistence type="predicted"/>
<dbReference type="AlphaFoldDB" id="A0A1F4XR03"/>
<gene>
    <name evidence="3" type="ORF">A3D68_01790</name>
</gene>
<dbReference type="Gene3D" id="3.30.70.2650">
    <property type="match status" value="1"/>
</dbReference>
<dbReference type="InterPro" id="IPR048846">
    <property type="entry name" value="PaaX-like_central"/>
</dbReference>
<name>A0A1F4XR03_9BACT</name>
<feature type="domain" description="Transcriptional repressor PaaX-like central Cas2-like" evidence="2">
    <location>
        <begin position="109"/>
        <end position="185"/>
    </location>
</feature>
<keyword evidence="1" id="KW-0472">Membrane</keyword>
<evidence type="ECO:0000313" key="3">
    <source>
        <dbReference type="EMBL" id="OGC84028.1"/>
    </source>
</evidence>
<dbReference type="Pfam" id="PF20803">
    <property type="entry name" value="PaaX_M"/>
    <property type="match status" value="1"/>
</dbReference>
<dbReference type="SUPFAM" id="SSF143430">
    <property type="entry name" value="TTP0101/SSO1404-like"/>
    <property type="match status" value="1"/>
</dbReference>
<organism evidence="3 4">
    <name type="scientific">Candidatus Adlerbacteria bacterium RIFCSPHIGHO2_02_FULL_52_17</name>
    <dbReference type="NCBI Taxonomy" id="1797240"/>
    <lineage>
        <taxon>Bacteria</taxon>
        <taxon>Candidatus Adleribacteriota</taxon>
    </lineage>
</organism>
<dbReference type="GO" id="GO:0006351">
    <property type="term" value="P:DNA-templated transcription"/>
    <property type="evidence" value="ECO:0007669"/>
    <property type="project" value="TreeGrafter"/>
</dbReference>
<accession>A0A1F4XR03</accession>
<dbReference type="PANTHER" id="PTHR30319:SF1">
    <property type="entry name" value="TRANSCRIPTIONAL REPRESSOR PAAX"/>
    <property type="match status" value="1"/>
</dbReference>
<evidence type="ECO:0000313" key="4">
    <source>
        <dbReference type="Proteomes" id="UP000177564"/>
    </source>
</evidence>
<evidence type="ECO:0000256" key="1">
    <source>
        <dbReference type="SAM" id="Phobius"/>
    </source>
</evidence>
<dbReference type="STRING" id="1797240.A3D68_01790"/>
<protein>
    <recommendedName>
        <fullName evidence="2">Transcriptional repressor PaaX-like central Cas2-like domain-containing protein</fullName>
    </recommendedName>
</protein>
<evidence type="ECO:0000259" key="2">
    <source>
        <dbReference type="Pfam" id="PF20803"/>
    </source>
</evidence>
<dbReference type="PANTHER" id="PTHR30319">
    <property type="entry name" value="PHENYLACETIC ACID REGULATOR-RELATED TRANSCRIPTIONAL REPRESSOR"/>
    <property type="match status" value="1"/>
</dbReference>